<reference evidence="3" key="1">
    <citation type="journal article" date="2020" name="Stud. Mycol.">
        <title>101 Dothideomycetes genomes: a test case for predicting lifestyles and emergence of pathogens.</title>
        <authorList>
            <person name="Haridas S."/>
            <person name="Albert R."/>
            <person name="Binder M."/>
            <person name="Bloem J."/>
            <person name="Labutti K."/>
            <person name="Salamov A."/>
            <person name="Andreopoulos B."/>
            <person name="Baker S."/>
            <person name="Barry K."/>
            <person name="Bills G."/>
            <person name="Bluhm B."/>
            <person name="Cannon C."/>
            <person name="Castanera R."/>
            <person name="Culley D."/>
            <person name="Daum C."/>
            <person name="Ezra D."/>
            <person name="Gonzalez J."/>
            <person name="Henrissat B."/>
            <person name="Kuo A."/>
            <person name="Liang C."/>
            <person name="Lipzen A."/>
            <person name="Lutzoni F."/>
            <person name="Magnuson J."/>
            <person name="Mondo S."/>
            <person name="Nolan M."/>
            <person name="Ohm R."/>
            <person name="Pangilinan J."/>
            <person name="Park H.-J."/>
            <person name="Ramirez L."/>
            <person name="Alfaro M."/>
            <person name="Sun H."/>
            <person name="Tritt A."/>
            <person name="Yoshinaga Y."/>
            <person name="Zwiers L.-H."/>
            <person name="Turgeon B."/>
            <person name="Goodwin S."/>
            <person name="Spatafora J."/>
            <person name="Crous P."/>
            <person name="Grigoriev I."/>
        </authorList>
    </citation>
    <scope>NUCLEOTIDE SEQUENCE</scope>
    <source>
        <strain evidence="3">CBS 122368</strain>
    </source>
</reference>
<keyword evidence="1" id="KW-0472">Membrane</keyword>
<gene>
    <name evidence="3" type="ORF">BU26DRAFT_518172</name>
</gene>
<dbReference type="RefSeq" id="XP_033686539.1">
    <property type="nucleotide sequence ID" value="XM_033828746.1"/>
</dbReference>
<feature type="chain" id="PRO_5025539197" evidence="2">
    <location>
        <begin position="19"/>
        <end position="367"/>
    </location>
</feature>
<evidence type="ECO:0000256" key="1">
    <source>
        <dbReference type="SAM" id="Phobius"/>
    </source>
</evidence>
<accession>A0A6A6ILP3</accession>
<keyword evidence="1" id="KW-0812">Transmembrane</keyword>
<protein>
    <submittedName>
        <fullName evidence="3">Uncharacterized protein</fullName>
    </submittedName>
</protein>
<dbReference type="GeneID" id="54582076"/>
<keyword evidence="4" id="KW-1185">Reference proteome</keyword>
<organism evidence="3 4">
    <name type="scientific">Trematosphaeria pertusa</name>
    <dbReference type="NCBI Taxonomy" id="390896"/>
    <lineage>
        <taxon>Eukaryota</taxon>
        <taxon>Fungi</taxon>
        <taxon>Dikarya</taxon>
        <taxon>Ascomycota</taxon>
        <taxon>Pezizomycotina</taxon>
        <taxon>Dothideomycetes</taxon>
        <taxon>Pleosporomycetidae</taxon>
        <taxon>Pleosporales</taxon>
        <taxon>Massarineae</taxon>
        <taxon>Trematosphaeriaceae</taxon>
        <taxon>Trematosphaeria</taxon>
    </lineage>
</organism>
<name>A0A6A6ILP3_9PLEO</name>
<proteinExistence type="predicted"/>
<feature type="signal peptide" evidence="2">
    <location>
        <begin position="1"/>
        <end position="18"/>
    </location>
</feature>
<dbReference type="OrthoDB" id="3917128at2759"/>
<dbReference type="Proteomes" id="UP000800094">
    <property type="component" value="Unassembled WGS sequence"/>
</dbReference>
<dbReference type="EMBL" id="ML987193">
    <property type="protein sequence ID" value="KAF2251535.1"/>
    <property type="molecule type" value="Genomic_DNA"/>
</dbReference>
<evidence type="ECO:0000313" key="4">
    <source>
        <dbReference type="Proteomes" id="UP000800094"/>
    </source>
</evidence>
<sequence length="367" mass="41570">MFPPLLLAFSLLQHRACASSSVTWLQPQRSAIVKLDTPGYTLWQMDKATAPMLYKNAENFYWEGDGPSAVLLNLTISPDSKTLFLNRQAVLPLEDGNVPPRITAYQVPANITEDKVRGMADTGLLGSWPYWEDLTLGWRLLELDYDRIPDTRPSEDHVTMLKFRVMGIGAHSRSDMLDARQQKVVHITLSDKSHECSAPAKRSYAITNIRFVSVAASYGRVPDQEQKEETCSLWSWRCPDPPAFPDNAPYYRFIWRARFDEFGRIGSLRHAVVRKMSLLKVVWEDAGSAMMMSFGILMSLALGILALFKVVKWREARKARLVRDLSERDSLLGMDVGEMYQDAEEGEHWVAPPPLMVDLASKEETSA</sequence>
<dbReference type="AlphaFoldDB" id="A0A6A6ILP3"/>
<feature type="transmembrane region" description="Helical" evidence="1">
    <location>
        <begin position="289"/>
        <end position="311"/>
    </location>
</feature>
<evidence type="ECO:0000256" key="2">
    <source>
        <dbReference type="SAM" id="SignalP"/>
    </source>
</evidence>
<evidence type="ECO:0000313" key="3">
    <source>
        <dbReference type="EMBL" id="KAF2251535.1"/>
    </source>
</evidence>
<keyword evidence="1" id="KW-1133">Transmembrane helix</keyword>
<keyword evidence="2" id="KW-0732">Signal</keyword>